<sequence length="190" mass="21621">MSENQYWNTILATGPCSAGPSRTEQLDEEPETPQVRNVIPALEGSYLHHDRIRAALGMPTKGAHYEVILANYPSWPHDSSPDAAWAEVKKLIKESLEVFCEGVFQDGNLLQWSLSPQNDRWSSQSPALQKSIVNYILSALRARKYSEIADRLSRCHKDWVIRDLLDQRIRSERKKKREKTKAAANHGDTP</sequence>
<name>A0AAV9W0U2_9PEZI</name>
<proteinExistence type="predicted"/>
<accession>A0AAV9W0U2</accession>
<protein>
    <submittedName>
        <fullName evidence="1">Uncharacterized protein</fullName>
    </submittedName>
</protein>
<reference evidence="1 2" key="1">
    <citation type="submission" date="2023-08" db="EMBL/GenBank/DDBJ databases">
        <authorList>
            <person name="Palmer J.M."/>
        </authorList>
    </citation>
    <scope>NUCLEOTIDE SEQUENCE [LARGE SCALE GENOMIC DNA]</scope>
    <source>
        <strain evidence="1 2">TWF481</strain>
    </source>
</reference>
<organism evidence="1 2">
    <name type="scientific">Arthrobotrys musiformis</name>
    <dbReference type="NCBI Taxonomy" id="47236"/>
    <lineage>
        <taxon>Eukaryota</taxon>
        <taxon>Fungi</taxon>
        <taxon>Dikarya</taxon>
        <taxon>Ascomycota</taxon>
        <taxon>Pezizomycotina</taxon>
        <taxon>Orbiliomycetes</taxon>
        <taxon>Orbiliales</taxon>
        <taxon>Orbiliaceae</taxon>
        <taxon>Arthrobotrys</taxon>
    </lineage>
</organism>
<evidence type="ECO:0000313" key="1">
    <source>
        <dbReference type="EMBL" id="KAK6500062.1"/>
    </source>
</evidence>
<gene>
    <name evidence="1" type="ORF">TWF481_010420</name>
</gene>
<evidence type="ECO:0000313" key="2">
    <source>
        <dbReference type="Proteomes" id="UP001370758"/>
    </source>
</evidence>
<keyword evidence="2" id="KW-1185">Reference proteome</keyword>
<dbReference type="AlphaFoldDB" id="A0AAV9W0U2"/>
<dbReference type="EMBL" id="JAVHJL010000007">
    <property type="protein sequence ID" value="KAK6500062.1"/>
    <property type="molecule type" value="Genomic_DNA"/>
</dbReference>
<comment type="caution">
    <text evidence="1">The sequence shown here is derived from an EMBL/GenBank/DDBJ whole genome shotgun (WGS) entry which is preliminary data.</text>
</comment>
<dbReference type="Proteomes" id="UP001370758">
    <property type="component" value="Unassembled WGS sequence"/>
</dbReference>